<proteinExistence type="predicted"/>
<organism evidence="2 3">
    <name type="scientific">Ficus carica</name>
    <name type="common">Common fig</name>
    <dbReference type="NCBI Taxonomy" id="3494"/>
    <lineage>
        <taxon>Eukaryota</taxon>
        <taxon>Viridiplantae</taxon>
        <taxon>Streptophyta</taxon>
        <taxon>Embryophyta</taxon>
        <taxon>Tracheophyta</taxon>
        <taxon>Spermatophyta</taxon>
        <taxon>Magnoliopsida</taxon>
        <taxon>eudicotyledons</taxon>
        <taxon>Gunneridae</taxon>
        <taxon>Pentapetalae</taxon>
        <taxon>rosids</taxon>
        <taxon>fabids</taxon>
        <taxon>Rosales</taxon>
        <taxon>Moraceae</taxon>
        <taxon>Ficeae</taxon>
        <taxon>Ficus</taxon>
    </lineage>
</organism>
<dbReference type="Proteomes" id="UP001187192">
    <property type="component" value="Unassembled WGS sequence"/>
</dbReference>
<keyword evidence="3" id="KW-1185">Reference proteome</keyword>
<comment type="caution">
    <text evidence="2">The sequence shown here is derived from an EMBL/GenBank/DDBJ whole genome shotgun (WGS) entry which is preliminary data.</text>
</comment>
<protein>
    <submittedName>
        <fullName evidence="2">Uncharacterized protein</fullName>
    </submittedName>
</protein>
<feature type="compositionally biased region" description="Gly residues" evidence="1">
    <location>
        <begin position="75"/>
        <end position="84"/>
    </location>
</feature>
<name>A0AA88AJL8_FICCA</name>
<evidence type="ECO:0000256" key="1">
    <source>
        <dbReference type="SAM" id="MobiDB-lite"/>
    </source>
</evidence>
<reference evidence="2" key="1">
    <citation type="submission" date="2023-07" db="EMBL/GenBank/DDBJ databases">
        <title>draft genome sequence of fig (Ficus carica).</title>
        <authorList>
            <person name="Takahashi T."/>
            <person name="Nishimura K."/>
        </authorList>
    </citation>
    <scope>NUCLEOTIDE SEQUENCE</scope>
</reference>
<evidence type="ECO:0000313" key="3">
    <source>
        <dbReference type="Proteomes" id="UP001187192"/>
    </source>
</evidence>
<sequence>MRNGIVSTEVQADFHSGIPTPDDQDFLVSELGTGLVAAGVNNPPVKPLGSGNLRHQRLGVLTGGGDEPPRKVLESGGGPNCPEGGVGVEVGGDDGPIEEGVEVEAGSVGFQVGDELVFGRVLGEVFGESEKGELAEVLGEVEFEAVVSPVLPQRGYAVASLNDQRRNALFGEARRDS</sequence>
<accession>A0AA88AJL8</accession>
<dbReference type="EMBL" id="BTGU01000020">
    <property type="protein sequence ID" value="GMN45211.1"/>
    <property type="molecule type" value="Genomic_DNA"/>
</dbReference>
<dbReference type="AlphaFoldDB" id="A0AA88AJL8"/>
<evidence type="ECO:0000313" key="2">
    <source>
        <dbReference type="EMBL" id="GMN45211.1"/>
    </source>
</evidence>
<feature type="region of interest" description="Disordered" evidence="1">
    <location>
        <begin position="63"/>
        <end position="84"/>
    </location>
</feature>
<gene>
    <name evidence="2" type="ORF">TIFTF001_014411</name>
</gene>